<comment type="caution">
    <text evidence="2">The sequence shown here is derived from an EMBL/GenBank/DDBJ whole genome shotgun (WGS) entry which is preliminary data.</text>
</comment>
<dbReference type="Pfam" id="PF00535">
    <property type="entry name" value="Glycos_transf_2"/>
    <property type="match status" value="1"/>
</dbReference>
<sequence length="290" mass="34212">MFNIITPTYNRAHTLPRVYKSLIQQTTKTFEWIIVDDGSTDNTYQLISEWIKNTTEFKITYHKLNINKGKSNAVNVAIDLCKEKYTIIADSDDTFVPETISDLKDIWTNNTDNSIGAIWTLTKDESGQIIGDKFPEDYWKVDFKTRVLKHNIEGEKWHCWKTNVLKSNKMILSNECHIGESHTWNHINRSFDFLCINIAHRIYFHSNDGLIATKTSKERKAKVYYNSALIELENVSLNDIIKYKFYRFYAFQYIKSNLYLKRRTNRLSFVKKLTCFVIFMLNIPLKLVRT</sequence>
<gene>
    <name evidence="2" type="ORF">GCM10009431_20930</name>
</gene>
<dbReference type="CDD" id="cd00761">
    <property type="entry name" value="Glyco_tranf_GTA_type"/>
    <property type="match status" value="1"/>
</dbReference>
<dbReference type="EMBL" id="BAAAGF010000003">
    <property type="protein sequence ID" value="GAA0745661.1"/>
    <property type="molecule type" value="Genomic_DNA"/>
</dbReference>
<organism evidence="2 3">
    <name type="scientific">Gaetbulibacter jejuensis</name>
    <dbReference type="NCBI Taxonomy" id="584607"/>
    <lineage>
        <taxon>Bacteria</taxon>
        <taxon>Pseudomonadati</taxon>
        <taxon>Bacteroidota</taxon>
        <taxon>Flavobacteriia</taxon>
        <taxon>Flavobacteriales</taxon>
        <taxon>Flavobacteriaceae</taxon>
        <taxon>Gaetbulibacter</taxon>
    </lineage>
</organism>
<reference evidence="2 3" key="1">
    <citation type="journal article" date="2019" name="Int. J. Syst. Evol. Microbiol.">
        <title>The Global Catalogue of Microorganisms (GCM) 10K type strain sequencing project: providing services to taxonomists for standard genome sequencing and annotation.</title>
        <authorList>
            <consortium name="The Broad Institute Genomics Platform"/>
            <consortium name="The Broad Institute Genome Sequencing Center for Infectious Disease"/>
            <person name="Wu L."/>
            <person name="Ma J."/>
        </authorList>
    </citation>
    <scope>NUCLEOTIDE SEQUENCE [LARGE SCALE GENOMIC DNA]</scope>
    <source>
        <strain evidence="2 3">JCM 15976</strain>
    </source>
</reference>
<dbReference type="InterPro" id="IPR029044">
    <property type="entry name" value="Nucleotide-diphossugar_trans"/>
</dbReference>
<dbReference type="Gene3D" id="3.90.550.10">
    <property type="entry name" value="Spore Coat Polysaccharide Biosynthesis Protein SpsA, Chain A"/>
    <property type="match status" value="1"/>
</dbReference>
<protein>
    <recommendedName>
        <fullName evidence="1">Glycosyltransferase 2-like domain-containing protein</fullName>
    </recommendedName>
</protein>
<evidence type="ECO:0000259" key="1">
    <source>
        <dbReference type="Pfam" id="PF00535"/>
    </source>
</evidence>
<dbReference type="RefSeq" id="WP_343798099.1">
    <property type="nucleotide sequence ID" value="NZ_BAAAGF010000003.1"/>
</dbReference>
<accession>A0ABN1JSR0</accession>
<name>A0ABN1JSR0_9FLAO</name>
<evidence type="ECO:0000313" key="3">
    <source>
        <dbReference type="Proteomes" id="UP001500736"/>
    </source>
</evidence>
<feature type="domain" description="Glycosyltransferase 2-like" evidence="1">
    <location>
        <begin position="4"/>
        <end position="146"/>
    </location>
</feature>
<evidence type="ECO:0000313" key="2">
    <source>
        <dbReference type="EMBL" id="GAA0745661.1"/>
    </source>
</evidence>
<dbReference type="Proteomes" id="UP001500736">
    <property type="component" value="Unassembled WGS sequence"/>
</dbReference>
<proteinExistence type="predicted"/>
<dbReference type="PANTHER" id="PTHR22916:SF3">
    <property type="entry name" value="UDP-GLCNAC:BETAGAL BETA-1,3-N-ACETYLGLUCOSAMINYLTRANSFERASE-LIKE PROTEIN 1"/>
    <property type="match status" value="1"/>
</dbReference>
<keyword evidence="3" id="KW-1185">Reference proteome</keyword>
<dbReference type="SUPFAM" id="SSF53448">
    <property type="entry name" value="Nucleotide-diphospho-sugar transferases"/>
    <property type="match status" value="1"/>
</dbReference>
<dbReference type="PANTHER" id="PTHR22916">
    <property type="entry name" value="GLYCOSYLTRANSFERASE"/>
    <property type="match status" value="1"/>
</dbReference>
<dbReference type="InterPro" id="IPR001173">
    <property type="entry name" value="Glyco_trans_2-like"/>
</dbReference>